<dbReference type="PANTHER" id="PTHR10612">
    <property type="entry name" value="APOLIPOPROTEIN D"/>
    <property type="match status" value="1"/>
</dbReference>
<dbReference type="InterPro" id="IPR000566">
    <property type="entry name" value="Lipocln_cytosolic_FA-bd_dom"/>
</dbReference>
<keyword evidence="5" id="KW-1185">Reference proteome</keyword>
<evidence type="ECO:0000256" key="2">
    <source>
        <dbReference type="PIRNR" id="PIRNR036893"/>
    </source>
</evidence>
<dbReference type="SUPFAM" id="SSF50814">
    <property type="entry name" value="Lipocalins"/>
    <property type="match status" value="1"/>
</dbReference>
<dbReference type="Gene3D" id="2.40.128.20">
    <property type="match status" value="1"/>
</dbReference>
<dbReference type="InterPro" id="IPR022271">
    <property type="entry name" value="Lipocalin_ApoD"/>
</dbReference>
<dbReference type="InterPro" id="IPR012674">
    <property type="entry name" value="Calycin"/>
</dbReference>
<name>A0ABN6MXG9_9BACT</name>
<dbReference type="Proteomes" id="UP001162891">
    <property type="component" value="Chromosome"/>
</dbReference>
<reference evidence="5" key="1">
    <citation type="journal article" date="2022" name="Int. J. Syst. Evol. Microbiol.">
        <title>Anaeromyxobacter oryzae sp. nov., Anaeromyxobacter diazotrophicus sp. nov. and Anaeromyxobacter paludicola sp. nov., isolated from paddy soils.</title>
        <authorList>
            <person name="Itoh H."/>
            <person name="Xu Z."/>
            <person name="Mise K."/>
            <person name="Masuda Y."/>
            <person name="Ushijima N."/>
            <person name="Hayakawa C."/>
            <person name="Shiratori Y."/>
            <person name="Senoo K."/>
        </authorList>
    </citation>
    <scope>NUCLEOTIDE SEQUENCE [LARGE SCALE GENOMIC DNA]</scope>
    <source>
        <strain evidence="5">Red232</strain>
    </source>
</reference>
<dbReference type="InterPro" id="IPR022272">
    <property type="entry name" value="Lipocalin_CS"/>
</dbReference>
<protein>
    <submittedName>
        <fullName evidence="4">Membrane protein</fullName>
    </submittedName>
</protein>
<accession>A0ABN6MXG9</accession>
<dbReference type="CDD" id="cd19438">
    <property type="entry name" value="lipocalin_Blc-like"/>
    <property type="match status" value="1"/>
</dbReference>
<organism evidence="4 5">
    <name type="scientific">Anaeromyxobacter oryzae</name>
    <dbReference type="NCBI Taxonomy" id="2918170"/>
    <lineage>
        <taxon>Bacteria</taxon>
        <taxon>Pseudomonadati</taxon>
        <taxon>Myxococcota</taxon>
        <taxon>Myxococcia</taxon>
        <taxon>Myxococcales</taxon>
        <taxon>Cystobacterineae</taxon>
        <taxon>Anaeromyxobacteraceae</taxon>
        <taxon>Anaeromyxobacter</taxon>
    </lineage>
</organism>
<dbReference type="PANTHER" id="PTHR10612:SF34">
    <property type="entry name" value="APOLIPOPROTEIN D"/>
    <property type="match status" value="1"/>
</dbReference>
<dbReference type="RefSeq" id="WP_248354618.1">
    <property type="nucleotide sequence ID" value="NZ_AP025591.1"/>
</dbReference>
<comment type="similarity">
    <text evidence="1 2">Belongs to the calycin superfamily. Lipocalin family.</text>
</comment>
<proteinExistence type="inferred from homology"/>
<dbReference type="PROSITE" id="PS00213">
    <property type="entry name" value="LIPOCALIN"/>
    <property type="match status" value="1"/>
</dbReference>
<dbReference type="PROSITE" id="PS51257">
    <property type="entry name" value="PROKAR_LIPOPROTEIN"/>
    <property type="match status" value="1"/>
</dbReference>
<evidence type="ECO:0000313" key="4">
    <source>
        <dbReference type="EMBL" id="BDG05621.1"/>
    </source>
</evidence>
<dbReference type="InterPro" id="IPR047202">
    <property type="entry name" value="Lipocalin_Blc-like_dom"/>
</dbReference>
<dbReference type="InterPro" id="IPR002446">
    <property type="entry name" value="Lipocalin_bac"/>
</dbReference>
<sequence length="180" mass="20249">MRRLRTLVASLLATGCATSTTDRLHLPPLQTVPHVDLGRYLGTWYEIASFPQSFQRGCTATTATYTLREDGDIDVVNRCRQGSPDGPEKVARGRARVVDRATNAKLEVSFFRPFWGDYWIVELGDDYGHAVVGHPGRDYLWILSRTPSMSPELYRSILGRLSAQGYETARLVRTVHRTPP</sequence>
<dbReference type="PRINTS" id="PR01171">
    <property type="entry name" value="BCTLIPOCALIN"/>
</dbReference>
<feature type="domain" description="Lipocalin/cytosolic fatty-acid binding" evidence="3">
    <location>
        <begin position="35"/>
        <end position="174"/>
    </location>
</feature>
<gene>
    <name evidence="4" type="ORF">AMOR_46170</name>
</gene>
<dbReference type="EMBL" id="AP025591">
    <property type="protein sequence ID" value="BDG05621.1"/>
    <property type="molecule type" value="Genomic_DNA"/>
</dbReference>
<evidence type="ECO:0000256" key="1">
    <source>
        <dbReference type="ARBA" id="ARBA00006889"/>
    </source>
</evidence>
<evidence type="ECO:0000259" key="3">
    <source>
        <dbReference type="Pfam" id="PF08212"/>
    </source>
</evidence>
<evidence type="ECO:0000313" key="5">
    <source>
        <dbReference type="Proteomes" id="UP001162891"/>
    </source>
</evidence>
<dbReference type="PIRSF" id="PIRSF036893">
    <property type="entry name" value="Lipocalin_ApoD"/>
    <property type="match status" value="1"/>
</dbReference>
<dbReference type="Pfam" id="PF08212">
    <property type="entry name" value="Lipocalin_2"/>
    <property type="match status" value="1"/>
</dbReference>